<evidence type="ECO:0000313" key="3">
    <source>
        <dbReference type="EMBL" id="KAL3749775.1"/>
    </source>
</evidence>
<evidence type="ECO:0000256" key="2">
    <source>
        <dbReference type="SAM" id="Phobius"/>
    </source>
</evidence>
<organism evidence="3 4">
    <name type="scientific">Eucalyptus globulus</name>
    <name type="common">Tasmanian blue gum</name>
    <dbReference type="NCBI Taxonomy" id="34317"/>
    <lineage>
        <taxon>Eukaryota</taxon>
        <taxon>Viridiplantae</taxon>
        <taxon>Streptophyta</taxon>
        <taxon>Embryophyta</taxon>
        <taxon>Tracheophyta</taxon>
        <taxon>Spermatophyta</taxon>
        <taxon>Magnoliopsida</taxon>
        <taxon>eudicotyledons</taxon>
        <taxon>Gunneridae</taxon>
        <taxon>Pentapetalae</taxon>
        <taxon>rosids</taxon>
        <taxon>malvids</taxon>
        <taxon>Myrtales</taxon>
        <taxon>Myrtaceae</taxon>
        <taxon>Myrtoideae</taxon>
        <taxon>Eucalypteae</taxon>
        <taxon>Eucalyptus</taxon>
    </lineage>
</organism>
<reference evidence="3 4" key="1">
    <citation type="submission" date="2024-11" db="EMBL/GenBank/DDBJ databases">
        <title>Chromosome-level genome assembly of Eucalyptus globulus Labill. provides insights into its genome evolution.</title>
        <authorList>
            <person name="Li X."/>
        </authorList>
    </citation>
    <scope>NUCLEOTIDE SEQUENCE [LARGE SCALE GENOMIC DNA]</scope>
    <source>
        <strain evidence="3">CL2024</strain>
        <tissue evidence="3">Fresh tender leaves</tissue>
    </source>
</reference>
<keyword evidence="2" id="KW-0472">Membrane</keyword>
<accession>A0ABD3LN55</accession>
<keyword evidence="2" id="KW-1133">Transmembrane helix</keyword>
<keyword evidence="4" id="KW-1185">Reference proteome</keyword>
<comment type="caution">
    <text evidence="3">The sequence shown here is derived from an EMBL/GenBank/DDBJ whole genome shotgun (WGS) entry which is preliminary data.</text>
</comment>
<feature type="region of interest" description="Disordered" evidence="1">
    <location>
        <begin position="71"/>
        <end position="109"/>
    </location>
</feature>
<gene>
    <name evidence="3" type="ORF">ACJRO7_010833</name>
</gene>
<sequence>MNRRITVGPSRILFHRFGKRPLRFAFAAFPTAFMAREKSPGLKILWLWTFGTAAVLVTSVIRTRMQDMEQLMNAAGEPDHPTQRPSSDAVVLLDPSSEQPDQALRDDKI</sequence>
<evidence type="ECO:0000313" key="4">
    <source>
        <dbReference type="Proteomes" id="UP001634007"/>
    </source>
</evidence>
<feature type="transmembrane region" description="Helical" evidence="2">
    <location>
        <begin position="44"/>
        <end position="61"/>
    </location>
</feature>
<keyword evidence="2" id="KW-0812">Transmembrane</keyword>
<dbReference type="AlphaFoldDB" id="A0ABD3LN55"/>
<evidence type="ECO:0000256" key="1">
    <source>
        <dbReference type="SAM" id="MobiDB-lite"/>
    </source>
</evidence>
<name>A0ABD3LN55_EUCGL</name>
<proteinExistence type="predicted"/>
<dbReference type="EMBL" id="JBJKBG010000002">
    <property type="protein sequence ID" value="KAL3749775.1"/>
    <property type="molecule type" value="Genomic_DNA"/>
</dbReference>
<protein>
    <submittedName>
        <fullName evidence="3">Uncharacterized protein</fullName>
    </submittedName>
</protein>
<dbReference type="Proteomes" id="UP001634007">
    <property type="component" value="Unassembled WGS sequence"/>
</dbReference>